<dbReference type="PANTHER" id="PTHR23504:SF31">
    <property type="entry name" value="MAJOR FACILITATOR SUPERFAMILY DOMAIN-CONTAINING PROTEIN 10"/>
    <property type="match status" value="1"/>
</dbReference>
<dbReference type="InterPro" id="IPR020846">
    <property type="entry name" value="MFS_dom"/>
</dbReference>
<feature type="transmembrane region" description="Helical" evidence="6">
    <location>
        <begin position="73"/>
        <end position="94"/>
    </location>
</feature>
<dbReference type="PROSITE" id="PS50850">
    <property type="entry name" value="MFS"/>
    <property type="match status" value="1"/>
</dbReference>
<evidence type="ECO:0000313" key="9">
    <source>
        <dbReference type="WBParaSite" id="PSAMB.scaffold1848size27296.g15178.t1"/>
    </source>
</evidence>
<dbReference type="InterPro" id="IPR005829">
    <property type="entry name" value="Sugar_transporter_CS"/>
</dbReference>
<name>A0A914VEB0_9BILA</name>
<dbReference type="Proteomes" id="UP000887566">
    <property type="component" value="Unplaced"/>
</dbReference>
<dbReference type="InterPro" id="IPR011701">
    <property type="entry name" value="MFS"/>
</dbReference>
<comment type="subcellular location">
    <subcellularLocation>
        <location evidence="1">Membrane</location>
        <topology evidence="1">Multi-pass membrane protein</topology>
    </subcellularLocation>
</comment>
<keyword evidence="2" id="KW-0813">Transport</keyword>
<dbReference type="SUPFAM" id="SSF103473">
    <property type="entry name" value="MFS general substrate transporter"/>
    <property type="match status" value="1"/>
</dbReference>
<feature type="transmembrane region" description="Helical" evidence="6">
    <location>
        <begin position="12"/>
        <end position="35"/>
    </location>
</feature>
<dbReference type="Pfam" id="PF07690">
    <property type="entry name" value="MFS_1"/>
    <property type="match status" value="1"/>
</dbReference>
<feature type="domain" description="Major facilitator superfamily (MFS) profile" evidence="7">
    <location>
        <begin position="22"/>
        <end position="172"/>
    </location>
</feature>
<dbReference type="PANTHER" id="PTHR23504">
    <property type="entry name" value="MAJOR FACILITATOR SUPERFAMILY DOMAIN-CONTAINING PROTEIN 10"/>
    <property type="match status" value="1"/>
</dbReference>
<evidence type="ECO:0000256" key="4">
    <source>
        <dbReference type="ARBA" id="ARBA00022989"/>
    </source>
</evidence>
<keyword evidence="3 6" id="KW-0812">Transmembrane</keyword>
<dbReference type="PROSITE" id="PS00216">
    <property type="entry name" value="SUGAR_TRANSPORT_1"/>
    <property type="match status" value="1"/>
</dbReference>
<dbReference type="AlphaFoldDB" id="A0A914VEB0"/>
<organism evidence="8 9">
    <name type="scientific">Plectus sambesii</name>
    <dbReference type="NCBI Taxonomy" id="2011161"/>
    <lineage>
        <taxon>Eukaryota</taxon>
        <taxon>Metazoa</taxon>
        <taxon>Ecdysozoa</taxon>
        <taxon>Nematoda</taxon>
        <taxon>Chromadorea</taxon>
        <taxon>Plectida</taxon>
        <taxon>Plectina</taxon>
        <taxon>Plectoidea</taxon>
        <taxon>Plectidae</taxon>
        <taxon>Plectus</taxon>
    </lineage>
</organism>
<accession>A0A914VEB0</accession>
<dbReference type="InterPro" id="IPR036259">
    <property type="entry name" value="MFS_trans_sf"/>
</dbReference>
<proteinExistence type="predicted"/>
<keyword evidence="4 6" id="KW-1133">Transmembrane helix</keyword>
<evidence type="ECO:0000256" key="2">
    <source>
        <dbReference type="ARBA" id="ARBA00022448"/>
    </source>
</evidence>
<protein>
    <submittedName>
        <fullName evidence="9">Major facilitator superfamily (MFS) profile domain-containing protein</fullName>
    </submittedName>
</protein>
<dbReference type="GO" id="GO:0031526">
    <property type="term" value="C:brush border membrane"/>
    <property type="evidence" value="ECO:0007669"/>
    <property type="project" value="TreeGrafter"/>
</dbReference>
<sequence>MAEVTERRTLVVLFSVLVLDLLAFTCILPLFPALIDFYAVEPHRDSLYSNCENALKSFRAFIGAPDVSRLNSVFFGGLLGSLFSALQFVSSPLMGALSDIFGRKSVLIVSVVGSLMAYVLWSSAATFTIFVVSRIVGGLSKASVSVAIAVIADVCPTERRGKGMVSSSVTKS</sequence>
<evidence type="ECO:0000256" key="6">
    <source>
        <dbReference type="SAM" id="Phobius"/>
    </source>
</evidence>
<dbReference type="Gene3D" id="1.20.1250.20">
    <property type="entry name" value="MFS general substrate transporter like domains"/>
    <property type="match status" value="1"/>
</dbReference>
<keyword evidence="5 6" id="KW-0472">Membrane</keyword>
<evidence type="ECO:0000256" key="3">
    <source>
        <dbReference type="ARBA" id="ARBA00022692"/>
    </source>
</evidence>
<evidence type="ECO:0000256" key="5">
    <source>
        <dbReference type="ARBA" id="ARBA00023136"/>
    </source>
</evidence>
<dbReference type="GO" id="GO:0022857">
    <property type="term" value="F:transmembrane transporter activity"/>
    <property type="evidence" value="ECO:0007669"/>
    <property type="project" value="InterPro"/>
</dbReference>
<keyword evidence="8" id="KW-1185">Reference proteome</keyword>
<evidence type="ECO:0000313" key="8">
    <source>
        <dbReference type="Proteomes" id="UP000887566"/>
    </source>
</evidence>
<feature type="transmembrane region" description="Helical" evidence="6">
    <location>
        <begin position="106"/>
        <end position="132"/>
    </location>
</feature>
<dbReference type="WBParaSite" id="PSAMB.scaffold1848size27296.g15178.t1">
    <property type="protein sequence ID" value="PSAMB.scaffold1848size27296.g15178.t1"/>
    <property type="gene ID" value="PSAMB.scaffold1848size27296.g15178"/>
</dbReference>
<evidence type="ECO:0000256" key="1">
    <source>
        <dbReference type="ARBA" id="ARBA00004141"/>
    </source>
</evidence>
<evidence type="ECO:0000259" key="7">
    <source>
        <dbReference type="PROSITE" id="PS50850"/>
    </source>
</evidence>
<reference evidence="9" key="1">
    <citation type="submission" date="2022-11" db="UniProtKB">
        <authorList>
            <consortium name="WormBaseParasite"/>
        </authorList>
    </citation>
    <scope>IDENTIFICATION</scope>
</reference>